<dbReference type="CDD" id="cd12156">
    <property type="entry name" value="HPPR"/>
    <property type="match status" value="1"/>
</dbReference>
<dbReference type="InterPro" id="IPR050223">
    <property type="entry name" value="D-isomer_2-hydroxyacid_DH"/>
</dbReference>
<dbReference type="InterPro" id="IPR036291">
    <property type="entry name" value="NAD(P)-bd_dom_sf"/>
</dbReference>
<comment type="similarity">
    <text evidence="4">Belongs to the D-isomer specific 2-hydroxyacid dehydrogenase family.</text>
</comment>
<dbReference type="Gene3D" id="3.40.50.720">
    <property type="entry name" value="NAD(P)-binding Rossmann-like Domain"/>
    <property type="match status" value="2"/>
</dbReference>
<dbReference type="FunFam" id="3.40.50.720:FF:000213">
    <property type="entry name" value="Putative 2-hydroxyacid dehydrogenase"/>
    <property type="match status" value="1"/>
</dbReference>
<dbReference type="Pfam" id="PF00389">
    <property type="entry name" value="2-Hacid_dh"/>
    <property type="match status" value="1"/>
</dbReference>
<dbReference type="PANTHER" id="PTHR10996">
    <property type="entry name" value="2-HYDROXYACID DEHYDROGENASE-RELATED"/>
    <property type="match status" value="1"/>
</dbReference>
<evidence type="ECO:0000313" key="7">
    <source>
        <dbReference type="EMBL" id="KGM35457.1"/>
    </source>
</evidence>
<evidence type="ECO:0000256" key="3">
    <source>
        <dbReference type="ARBA" id="ARBA00023027"/>
    </source>
</evidence>
<dbReference type="EMBL" id="JANX01000027">
    <property type="protein sequence ID" value="KGM35457.1"/>
    <property type="molecule type" value="Genomic_DNA"/>
</dbReference>
<evidence type="ECO:0000256" key="4">
    <source>
        <dbReference type="RuleBase" id="RU003719"/>
    </source>
</evidence>
<dbReference type="PANTHER" id="PTHR10996:SF178">
    <property type="entry name" value="2-HYDROXYACID DEHYDROGENASE YGL185C-RELATED"/>
    <property type="match status" value="1"/>
</dbReference>
<evidence type="ECO:0000256" key="2">
    <source>
        <dbReference type="ARBA" id="ARBA00023002"/>
    </source>
</evidence>
<dbReference type="GO" id="GO:0051287">
    <property type="term" value="F:NAD binding"/>
    <property type="evidence" value="ECO:0007669"/>
    <property type="project" value="InterPro"/>
</dbReference>
<dbReference type="GO" id="GO:0030267">
    <property type="term" value="F:glyoxylate reductase (NADPH) activity"/>
    <property type="evidence" value="ECO:0007669"/>
    <property type="project" value="TreeGrafter"/>
</dbReference>
<gene>
    <name evidence="7" type="ORF">P409_04335</name>
</gene>
<dbReference type="AlphaFoldDB" id="A0A0A0DEQ0"/>
<dbReference type="InterPro" id="IPR006139">
    <property type="entry name" value="D-isomer_2_OHA_DH_cat_dom"/>
</dbReference>
<feature type="domain" description="D-isomer specific 2-hydroxyacid dehydrogenase NAD-binding" evidence="6">
    <location>
        <begin position="108"/>
        <end position="279"/>
    </location>
</feature>
<dbReference type="Pfam" id="PF02826">
    <property type="entry name" value="2-Hacid_dh_C"/>
    <property type="match status" value="1"/>
</dbReference>
<dbReference type="GO" id="GO:0016618">
    <property type="term" value="F:hydroxypyruvate reductase [NAD(P)H] activity"/>
    <property type="evidence" value="ECO:0007669"/>
    <property type="project" value="TreeGrafter"/>
</dbReference>
<evidence type="ECO:0000313" key="8">
    <source>
        <dbReference type="Proteomes" id="UP000029995"/>
    </source>
</evidence>
<keyword evidence="2 4" id="KW-0560">Oxidoreductase</keyword>
<comment type="caution">
    <text evidence="7">The sequence shown here is derived from an EMBL/GenBank/DDBJ whole genome shotgun (WGS) entry which is preliminary data.</text>
</comment>
<evidence type="ECO:0000256" key="1">
    <source>
        <dbReference type="ARBA" id="ARBA00022857"/>
    </source>
</evidence>
<keyword evidence="3" id="KW-0520">NAD</keyword>
<dbReference type="Proteomes" id="UP000029995">
    <property type="component" value="Unassembled WGS sequence"/>
</dbReference>
<dbReference type="OrthoDB" id="9793626at2"/>
<dbReference type="GO" id="GO:0005829">
    <property type="term" value="C:cytosol"/>
    <property type="evidence" value="ECO:0007669"/>
    <property type="project" value="TreeGrafter"/>
</dbReference>
<evidence type="ECO:0000259" key="5">
    <source>
        <dbReference type="Pfam" id="PF00389"/>
    </source>
</evidence>
<dbReference type="SUPFAM" id="SSF52283">
    <property type="entry name" value="Formate/glycerate dehydrogenase catalytic domain-like"/>
    <property type="match status" value="1"/>
</dbReference>
<feature type="domain" description="D-isomer specific 2-hydroxyacid dehydrogenase catalytic" evidence="5">
    <location>
        <begin position="28"/>
        <end position="310"/>
    </location>
</feature>
<dbReference type="RefSeq" id="WP_034832238.1">
    <property type="nucleotide sequence ID" value="NZ_JANX01000027.1"/>
</dbReference>
<evidence type="ECO:0000259" key="6">
    <source>
        <dbReference type="Pfam" id="PF02826"/>
    </source>
</evidence>
<protein>
    <recommendedName>
        <fullName evidence="9">2-hydroxyacid dehydrogenase</fullName>
    </recommendedName>
</protein>
<name>A0A0A0DEQ0_9PROT</name>
<proteinExistence type="inferred from homology"/>
<evidence type="ECO:0008006" key="9">
    <source>
        <dbReference type="Google" id="ProtNLM"/>
    </source>
</evidence>
<dbReference type="SUPFAM" id="SSF51735">
    <property type="entry name" value="NAD(P)-binding Rossmann-fold domains"/>
    <property type="match status" value="1"/>
</dbReference>
<dbReference type="InterPro" id="IPR006140">
    <property type="entry name" value="D-isomer_DH_NAD-bd"/>
</dbReference>
<reference evidence="7 8" key="1">
    <citation type="submission" date="2014-01" db="EMBL/GenBank/DDBJ databases">
        <title>Genome sequence determination for a cystic fibrosis isolate, Inquilinus limosus.</title>
        <authorList>
            <person name="Pino M."/>
            <person name="Di Conza J."/>
            <person name="Gutkind G."/>
        </authorList>
    </citation>
    <scope>NUCLEOTIDE SEQUENCE [LARGE SCALE GENOMIC DNA]</scope>
    <source>
        <strain evidence="7 8">MP06</strain>
    </source>
</reference>
<accession>A0A0A0DEQ0</accession>
<organism evidence="7 8">
    <name type="scientific">Inquilinus limosus MP06</name>
    <dbReference type="NCBI Taxonomy" id="1398085"/>
    <lineage>
        <taxon>Bacteria</taxon>
        <taxon>Pseudomonadati</taxon>
        <taxon>Pseudomonadota</taxon>
        <taxon>Alphaproteobacteria</taxon>
        <taxon>Rhodospirillales</taxon>
        <taxon>Rhodospirillaceae</taxon>
        <taxon>Inquilinus</taxon>
    </lineage>
</organism>
<sequence>MTKPVVLALAGLMPGPFAELEANCTVHRLWEAEDREALIQRVAPEVRGIVTGPGVSAEFMDRFPALEIIGNFGVGYDKVDTAHAKSRGVRVTNTPGVLDDEVADLGLLLMLATARRLCVGDRFVRAGKWTQGGLPLARSLRGKRLGVVGMGRIGQAVAERAKVFGLSIAWHGPRVKPEIDHPYYPDLVALAKDSDVLVLCCPGGAATHHIVNRAVIEALGPEGILVNIARGTVVDEPEMVSALVDGRLGAAGLDVFEHEPTVPEALYKLDNVVLQPHVGSATVETRNAMADLVVRNLLAHFAGQPLLTPVV</sequence>
<keyword evidence="1" id="KW-0521">NADP</keyword>